<dbReference type="SMART" id="SM00257">
    <property type="entry name" value="LysM"/>
    <property type="match status" value="2"/>
</dbReference>
<dbReference type="SUPFAM" id="SSF54106">
    <property type="entry name" value="LysM domain"/>
    <property type="match status" value="1"/>
</dbReference>
<evidence type="ECO:0000256" key="2">
    <source>
        <dbReference type="SAM" id="MobiDB-lite"/>
    </source>
</evidence>
<dbReference type="Pfam" id="PF01476">
    <property type="entry name" value="LysM"/>
    <property type="match status" value="2"/>
</dbReference>
<comment type="caution">
    <text evidence="5">The sequence shown here is derived from an EMBL/GenBank/DDBJ whole genome shotgun (WGS) entry which is preliminary data.</text>
</comment>
<dbReference type="Pfam" id="PF01551">
    <property type="entry name" value="Peptidase_M23"/>
    <property type="match status" value="1"/>
</dbReference>
<dbReference type="CDD" id="cd12797">
    <property type="entry name" value="M23_peptidase"/>
    <property type="match status" value="1"/>
</dbReference>
<dbReference type="GO" id="GO:0004222">
    <property type="term" value="F:metalloendopeptidase activity"/>
    <property type="evidence" value="ECO:0007669"/>
    <property type="project" value="TreeGrafter"/>
</dbReference>
<evidence type="ECO:0000256" key="3">
    <source>
        <dbReference type="SAM" id="SignalP"/>
    </source>
</evidence>
<dbReference type="InterPro" id="IPR036779">
    <property type="entry name" value="LysM_dom_sf"/>
</dbReference>
<feature type="region of interest" description="Disordered" evidence="2">
    <location>
        <begin position="129"/>
        <end position="151"/>
    </location>
</feature>
<comment type="similarity">
    <text evidence="1">Belongs to the E.coli NlpD/Haemophilus LppB family.</text>
</comment>
<keyword evidence="3" id="KW-0732">Signal</keyword>
<dbReference type="AlphaFoldDB" id="A0A6L7GF88"/>
<dbReference type="Proteomes" id="UP000473531">
    <property type="component" value="Unassembled WGS sequence"/>
</dbReference>
<proteinExistence type="inferred from homology"/>
<dbReference type="PROSITE" id="PS51782">
    <property type="entry name" value="LYSM"/>
    <property type="match status" value="2"/>
</dbReference>
<dbReference type="SUPFAM" id="SSF51261">
    <property type="entry name" value="Duplicated hybrid motif"/>
    <property type="match status" value="1"/>
</dbReference>
<dbReference type="Gene3D" id="3.10.350.10">
    <property type="entry name" value="LysM domain"/>
    <property type="match status" value="2"/>
</dbReference>
<feature type="compositionally biased region" description="Low complexity" evidence="2">
    <location>
        <begin position="129"/>
        <end position="145"/>
    </location>
</feature>
<dbReference type="InterPro" id="IPR011055">
    <property type="entry name" value="Dup_hybrid_motif"/>
</dbReference>
<evidence type="ECO:0000256" key="1">
    <source>
        <dbReference type="ARBA" id="ARBA00038420"/>
    </source>
</evidence>
<sequence length="276" mass="29127">MKRMALALSALIVAPIVMASANPSAETEHVVEQGETLGGIANRARVPAVVIAEANGLSAPYRLRFGQKLVIPRQRSHTVKNGETGFAIALRYGVPFESIAVANRLAPPFDVRTGQRLIIPAIMAAPKASASPLSPASASSSARATPPEPYFRQPHDGKVLLAYAVRPDGKGHDGVDFAARTGDMVRASSSGTVVFAGTEPVRFGTMVIIDHGNGWRSAYGHLARLTVAKGDVVKGGERIGIAGNSGDAQRTELHFEIRKDGKPVDPAVKMAAKRAR</sequence>
<dbReference type="InterPro" id="IPR050570">
    <property type="entry name" value="Cell_wall_metabolism_enzyme"/>
</dbReference>
<evidence type="ECO:0000313" key="6">
    <source>
        <dbReference type="Proteomes" id="UP000473531"/>
    </source>
</evidence>
<dbReference type="Gene3D" id="2.70.70.10">
    <property type="entry name" value="Glucose Permease (Domain IIA)"/>
    <property type="match status" value="1"/>
</dbReference>
<dbReference type="CDD" id="cd00118">
    <property type="entry name" value="LysM"/>
    <property type="match status" value="2"/>
</dbReference>
<protein>
    <submittedName>
        <fullName evidence="5">Peptidoglycan DD-metalloendopeptidase family protein</fullName>
    </submittedName>
</protein>
<evidence type="ECO:0000313" key="5">
    <source>
        <dbReference type="EMBL" id="MXP13311.1"/>
    </source>
</evidence>
<dbReference type="OrthoDB" id="9795421at2"/>
<feature type="chain" id="PRO_5026825576" evidence="3">
    <location>
        <begin position="20"/>
        <end position="276"/>
    </location>
</feature>
<dbReference type="RefSeq" id="WP_160599421.1">
    <property type="nucleotide sequence ID" value="NZ_WTYU01000001.1"/>
</dbReference>
<dbReference type="PANTHER" id="PTHR21666:SF263">
    <property type="entry name" value="MUREIN HYDROLASE ACTIVATOR NLPD"/>
    <property type="match status" value="1"/>
</dbReference>
<dbReference type="PANTHER" id="PTHR21666">
    <property type="entry name" value="PEPTIDASE-RELATED"/>
    <property type="match status" value="1"/>
</dbReference>
<accession>A0A6L7GF88</accession>
<name>A0A6L7GF88_9SPHN</name>
<dbReference type="EMBL" id="WTYU01000001">
    <property type="protein sequence ID" value="MXP13311.1"/>
    <property type="molecule type" value="Genomic_DNA"/>
</dbReference>
<dbReference type="InterPro" id="IPR018392">
    <property type="entry name" value="LysM"/>
</dbReference>
<dbReference type="InterPro" id="IPR016047">
    <property type="entry name" value="M23ase_b-sheet_dom"/>
</dbReference>
<feature type="domain" description="LysM" evidence="4">
    <location>
        <begin position="75"/>
        <end position="119"/>
    </location>
</feature>
<feature type="domain" description="LysM" evidence="4">
    <location>
        <begin position="27"/>
        <end position="71"/>
    </location>
</feature>
<reference evidence="5 6" key="1">
    <citation type="submission" date="2019-12" db="EMBL/GenBank/DDBJ databases">
        <title>Genomic-based taxomic classification of the family Erythrobacteraceae.</title>
        <authorList>
            <person name="Xu L."/>
        </authorList>
    </citation>
    <scope>NUCLEOTIDE SEQUENCE [LARGE SCALE GENOMIC DNA]</scope>
    <source>
        <strain evidence="5 6">KCTC 52259</strain>
    </source>
</reference>
<keyword evidence="6" id="KW-1185">Reference proteome</keyword>
<evidence type="ECO:0000259" key="4">
    <source>
        <dbReference type="PROSITE" id="PS51782"/>
    </source>
</evidence>
<feature type="signal peptide" evidence="3">
    <location>
        <begin position="1"/>
        <end position="19"/>
    </location>
</feature>
<organism evidence="5 6">
    <name type="scientific">Allopontixanthobacter confluentis</name>
    <dbReference type="NCBI Taxonomy" id="1849021"/>
    <lineage>
        <taxon>Bacteria</taxon>
        <taxon>Pseudomonadati</taxon>
        <taxon>Pseudomonadota</taxon>
        <taxon>Alphaproteobacteria</taxon>
        <taxon>Sphingomonadales</taxon>
        <taxon>Erythrobacteraceae</taxon>
        <taxon>Allopontixanthobacter</taxon>
    </lineage>
</organism>
<gene>
    <name evidence="5" type="ORF">GRI44_00870</name>
</gene>